<protein>
    <submittedName>
        <fullName evidence="1">Uncharacterized protein</fullName>
    </submittedName>
</protein>
<keyword evidence="2" id="KW-1185">Reference proteome</keyword>
<name>T1HLI4_RHOPR</name>
<dbReference type="VEuPathDB" id="VectorBase:RPRC004908"/>
<dbReference type="AlphaFoldDB" id="T1HLI4"/>
<evidence type="ECO:0000313" key="1">
    <source>
        <dbReference type="EnsemblMetazoa" id="RPRC004908-PA"/>
    </source>
</evidence>
<dbReference type="EMBL" id="ACPB03018064">
    <property type="status" value="NOT_ANNOTATED_CDS"/>
    <property type="molecule type" value="Genomic_DNA"/>
</dbReference>
<dbReference type="EnsemblMetazoa" id="RPRC004908-RA">
    <property type="protein sequence ID" value="RPRC004908-PA"/>
    <property type="gene ID" value="RPRC004908"/>
</dbReference>
<organism evidence="1 2">
    <name type="scientific">Rhodnius prolixus</name>
    <name type="common">Triatomid bug</name>
    <dbReference type="NCBI Taxonomy" id="13249"/>
    <lineage>
        <taxon>Eukaryota</taxon>
        <taxon>Metazoa</taxon>
        <taxon>Ecdysozoa</taxon>
        <taxon>Arthropoda</taxon>
        <taxon>Hexapoda</taxon>
        <taxon>Insecta</taxon>
        <taxon>Pterygota</taxon>
        <taxon>Neoptera</taxon>
        <taxon>Paraneoptera</taxon>
        <taxon>Hemiptera</taxon>
        <taxon>Heteroptera</taxon>
        <taxon>Panheteroptera</taxon>
        <taxon>Cimicomorpha</taxon>
        <taxon>Reduviidae</taxon>
        <taxon>Triatominae</taxon>
        <taxon>Rhodnius</taxon>
    </lineage>
</organism>
<accession>T1HLI4</accession>
<dbReference type="InParanoid" id="T1HLI4"/>
<reference evidence="1" key="1">
    <citation type="submission" date="2015-05" db="UniProtKB">
        <authorList>
            <consortium name="EnsemblMetazoa"/>
        </authorList>
    </citation>
    <scope>IDENTIFICATION</scope>
</reference>
<dbReference type="HOGENOM" id="CLU_1827697_0_0_1"/>
<evidence type="ECO:0000313" key="2">
    <source>
        <dbReference type="Proteomes" id="UP000015103"/>
    </source>
</evidence>
<dbReference type="Proteomes" id="UP000015103">
    <property type="component" value="Unassembled WGS sequence"/>
</dbReference>
<proteinExistence type="predicted"/>
<sequence length="121" mass="13435">MKKYTVLMLSLLIVYSECWLINDALKDVKQKVDNILSGIRPETDDSPRATTIETLLESSNKPAVVTEETTATTDDNMNQFSSTAKVELTTQETRRAIDAKELCESGFQKDPSGKCRGVFGL</sequence>